<gene>
    <name evidence="1" type="ORF">MNBD_IGNAVI01-315</name>
</gene>
<organism evidence="1">
    <name type="scientific">hydrothermal vent metagenome</name>
    <dbReference type="NCBI Taxonomy" id="652676"/>
    <lineage>
        <taxon>unclassified sequences</taxon>
        <taxon>metagenomes</taxon>
        <taxon>ecological metagenomes</taxon>
    </lineage>
</organism>
<dbReference type="EMBL" id="UOGD01000424">
    <property type="protein sequence ID" value="VAX28689.1"/>
    <property type="molecule type" value="Genomic_DNA"/>
</dbReference>
<reference evidence="1" key="1">
    <citation type="submission" date="2018-06" db="EMBL/GenBank/DDBJ databases">
        <authorList>
            <person name="Zhirakovskaya E."/>
        </authorList>
    </citation>
    <scope>NUCLEOTIDE SEQUENCE</scope>
</reference>
<evidence type="ECO:0000313" key="1">
    <source>
        <dbReference type="EMBL" id="VAX28689.1"/>
    </source>
</evidence>
<dbReference type="PROSITE" id="PS51257">
    <property type="entry name" value="PROKAR_LIPOPROTEIN"/>
    <property type="match status" value="1"/>
</dbReference>
<evidence type="ECO:0008006" key="2">
    <source>
        <dbReference type="Google" id="ProtNLM"/>
    </source>
</evidence>
<dbReference type="InterPro" id="IPR029475">
    <property type="entry name" value="DUF6807"/>
</dbReference>
<accession>A0A3B1CEQ6</accession>
<protein>
    <recommendedName>
        <fullName evidence="2">Methane oxygenase PmoA</fullName>
    </recommendedName>
</protein>
<dbReference type="Pfam" id="PF14100">
    <property type="entry name" value="DUF6807"/>
    <property type="match status" value="1"/>
</dbReference>
<sequence length="318" mass="36278">MFKISSILLSLLSVILLASCSNRSKLTTPFSVNENDQGIELLEDGQSVFFYQREPKSLDGQYSRNNYIHPLYDLDGDILTEDFPKDHLHHRGIFWAWHQIYVGDSLISDSWALDNFENIIKDVKTELNNNSARINIIADWTSPIFQNNKPYLEEKTQITVHKKKDSLRIIDLRIELSALVENIKLGGSNDDKGYGGFSLRIKMPDNLRFTAEDGDIVPQTLQINAGPWMDFSASFGASKKISGITLLCHPYDPNYPQPWIIRQKGSMQNIVFPGRNAIDIPKNKPVILQYRLVLHNGSAFKSDIEKWNSEYSTDLSIK</sequence>
<proteinExistence type="predicted"/>
<dbReference type="AlphaFoldDB" id="A0A3B1CEQ6"/>
<name>A0A3B1CEQ6_9ZZZZ</name>